<feature type="domain" description="Acyltransferase 3" evidence="2">
    <location>
        <begin position="11"/>
        <end position="325"/>
    </location>
</feature>
<accession>A0A1Y5TH88</accession>
<gene>
    <name evidence="3" type="ORF">OCH7691_02651</name>
</gene>
<dbReference type="InterPro" id="IPR002656">
    <property type="entry name" value="Acyl_transf_3_dom"/>
</dbReference>
<protein>
    <submittedName>
        <fullName evidence="3">Acyltransferase family protein</fullName>
    </submittedName>
</protein>
<keyword evidence="1" id="KW-1133">Transmembrane helix</keyword>
<proteinExistence type="predicted"/>
<evidence type="ECO:0000313" key="4">
    <source>
        <dbReference type="Proteomes" id="UP000193200"/>
    </source>
</evidence>
<dbReference type="GO" id="GO:0016747">
    <property type="term" value="F:acyltransferase activity, transferring groups other than amino-acyl groups"/>
    <property type="evidence" value="ECO:0007669"/>
    <property type="project" value="InterPro"/>
</dbReference>
<keyword evidence="1" id="KW-0472">Membrane</keyword>
<reference evidence="3 4" key="1">
    <citation type="submission" date="2017-03" db="EMBL/GenBank/DDBJ databases">
        <authorList>
            <person name="Afonso C.L."/>
            <person name="Miller P.J."/>
            <person name="Scott M.A."/>
            <person name="Spackman E."/>
            <person name="Goraichik I."/>
            <person name="Dimitrov K.M."/>
            <person name="Suarez D.L."/>
            <person name="Swayne D.E."/>
        </authorList>
    </citation>
    <scope>NUCLEOTIDE SEQUENCE [LARGE SCALE GENOMIC DNA]</scope>
    <source>
        <strain evidence="3 4">CECT 7691</strain>
    </source>
</reference>
<feature type="transmembrane region" description="Helical" evidence="1">
    <location>
        <begin position="94"/>
        <end position="112"/>
    </location>
</feature>
<dbReference type="OrthoDB" id="6064642at2"/>
<sequence>MNAELSRRMRIARALCIGFMLFAHISPGAEELDYQQFGYRPFDVVRFILSDIFGRASTPLLSIIGGYLAVLSCKRDSYPTLIRKRFRTLIVPMVSWNVLAVLVVVASGIFLGRQELIDRFDITAPEWVNLVFALGSPPINTQLAFLRDLFACFLLFPVLRAVARRFPVLLLAALFAWFATDVKLYFVMRPIIPLLFTLGIIVADRGIPTDILDRWAAPIVTSFVVYLVLISAYDVARQLEIITPVDQFAVAHKANFIEIRRFLGALAFWIFAGWLNRDGNRLGDMIARYDPYVFPLFCSHLLVMTALWHLWMPFFGDYYGTWYPVFYAVNPAISIAAAWVWVEAIRREPRGLLVSMFSARA</sequence>
<dbReference type="Pfam" id="PF01757">
    <property type="entry name" value="Acyl_transf_3"/>
    <property type="match status" value="1"/>
</dbReference>
<keyword evidence="1" id="KW-0812">Transmembrane</keyword>
<feature type="transmembrane region" description="Helical" evidence="1">
    <location>
        <begin position="184"/>
        <end position="203"/>
    </location>
</feature>
<dbReference type="InParanoid" id="A0A1Y5TH88"/>
<dbReference type="EMBL" id="FWFR01000002">
    <property type="protein sequence ID" value="SLN60312.1"/>
    <property type="molecule type" value="Genomic_DNA"/>
</dbReference>
<keyword evidence="3" id="KW-0012">Acyltransferase</keyword>
<feature type="transmembrane region" description="Helical" evidence="1">
    <location>
        <begin position="322"/>
        <end position="342"/>
    </location>
</feature>
<dbReference type="RefSeq" id="WP_085883983.1">
    <property type="nucleotide sequence ID" value="NZ_FWFR01000002.1"/>
</dbReference>
<evidence type="ECO:0000256" key="1">
    <source>
        <dbReference type="SAM" id="Phobius"/>
    </source>
</evidence>
<dbReference type="AlphaFoldDB" id="A0A1Y5TH88"/>
<keyword evidence="4" id="KW-1185">Reference proteome</keyword>
<feature type="transmembrane region" description="Helical" evidence="1">
    <location>
        <begin position="158"/>
        <end position="178"/>
    </location>
</feature>
<dbReference type="Proteomes" id="UP000193200">
    <property type="component" value="Unassembled WGS sequence"/>
</dbReference>
<name>A0A1Y5TH88_9PROT</name>
<evidence type="ECO:0000259" key="2">
    <source>
        <dbReference type="Pfam" id="PF01757"/>
    </source>
</evidence>
<feature type="transmembrane region" description="Helical" evidence="1">
    <location>
        <begin position="215"/>
        <end position="233"/>
    </location>
</feature>
<keyword evidence="3" id="KW-0808">Transferase</keyword>
<feature type="transmembrane region" description="Helical" evidence="1">
    <location>
        <begin position="289"/>
        <end position="310"/>
    </location>
</feature>
<organism evidence="3 4">
    <name type="scientific">Oceanibacterium hippocampi</name>
    <dbReference type="NCBI Taxonomy" id="745714"/>
    <lineage>
        <taxon>Bacteria</taxon>
        <taxon>Pseudomonadati</taxon>
        <taxon>Pseudomonadota</taxon>
        <taxon>Alphaproteobacteria</taxon>
        <taxon>Sneathiellales</taxon>
        <taxon>Sneathiellaceae</taxon>
        <taxon>Oceanibacterium</taxon>
    </lineage>
</organism>
<evidence type="ECO:0000313" key="3">
    <source>
        <dbReference type="EMBL" id="SLN60312.1"/>
    </source>
</evidence>